<dbReference type="PANTHER" id="PTHR47723:SF19">
    <property type="entry name" value="POLYNUCLEOTIDYL TRANSFERASE, RIBONUCLEASE H-LIKE SUPERFAMILY PROTEIN"/>
    <property type="match status" value="1"/>
</dbReference>
<proteinExistence type="predicted"/>
<feature type="non-terminal residue" evidence="3">
    <location>
        <position position="1"/>
    </location>
</feature>
<feature type="domain" description="RNase H type-1" evidence="2">
    <location>
        <begin position="9"/>
        <end position="94"/>
    </location>
</feature>
<dbReference type="GO" id="GO:0003676">
    <property type="term" value="F:nucleic acid binding"/>
    <property type="evidence" value="ECO:0007669"/>
    <property type="project" value="InterPro"/>
</dbReference>
<dbReference type="AlphaFoldDB" id="A0A7J8YF60"/>
<feature type="non-terminal residue" evidence="3">
    <location>
        <position position="200"/>
    </location>
</feature>
<feature type="transmembrane region" description="Helical" evidence="1">
    <location>
        <begin position="177"/>
        <end position="198"/>
    </location>
</feature>
<dbReference type="PANTHER" id="PTHR47723">
    <property type="entry name" value="OS05G0353850 PROTEIN"/>
    <property type="match status" value="1"/>
</dbReference>
<keyword evidence="4" id="KW-1185">Reference proteome</keyword>
<dbReference type="Pfam" id="PF13456">
    <property type="entry name" value="RVT_3"/>
    <property type="match status" value="1"/>
</dbReference>
<reference evidence="3 4" key="1">
    <citation type="journal article" date="2019" name="Genome Biol. Evol.">
        <title>Insights into the evolution of the New World diploid cottons (Gossypium, subgenus Houzingenia) based on genome sequencing.</title>
        <authorList>
            <person name="Grover C.E."/>
            <person name="Arick M.A. 2nd"/>
            <person name="Thrash A."/>
            <person name="Conover J.L."/>
            <person name="Sanders W.S."/>
            <person name="Peterson D.G."/>
            <person name="Frelichowski J.E."/>
            <person name="Scheffler J.A."/>
            <person name="Scheffler B.E."/>
            <person name="Wendel J.F."/>
        </authorList>
    </citation>
    <scope>NUCLEOTIDE SEQUENCE [LARGE SCALE GENOMIC DNA]</scope>
    <source>
        <strain evidence="3">185</strain>
        <tissue evidence="3">Leaf</tissue>
    </source>
</reference>
<keyword evidence="1" id="KW-0472">Membrane</keyword>
<sequence length="200" mass="22747">QATLEEAIASHFAAEACACTQAVRLRIQIGARKVEIEGDALVIIKKCHSNNEDKSEIGAYIRDIKQLATNFQTFRFKYTQRSSNQMTHFIATECLKRGEEMDGEEQNRWRGCCELGFCLWKHRVVASGSWNRQRAHNETAFWFAVKGLQPKSVTGLLPSLRVIGITPPQRRLGIPPLFIFCIPFFALIIKLPILPRFLAE</sequence>
<dbReference type="InterPro" id="IPR036397">
    <property type="entry name" value="RNaseH_sf"/>
</dbReference>
<dbReference type="InterPro" id="IPR044730">
    <property type="entry name" value="RNase_H-like_dom_plant"/>
</dbReference>
<organism evidence="3 4">
    <name type="scientific">Gossypium aridum</name>
    <name type="common">American cotton</name>
    <name type="synonym">Erioxylum aridum</name>
    <dbReference type="NCBI Taxonomy" id="34290"/>
    <lineage>
        <taxon>Eukaryota</taxon>
        <taxon>Viridiplantae</taxon>
        <taxon>Streptophyta</taxon>
        <taxon>Embryophyta</taxon>
        <taxon>Tracheophyta</taxon>
        <taxon>Spermatophyta</taxon>
        <taxon>Magnoliopsida</taxon>
        <taxon>eudicotyledons</taxon>
        <taxon>Gunneridae</taxon>
        <taxon>Pentapetalae</taxon>
        <taxon>rosids</taxon>
        <taxon>malvids</taxon>
        <taxon>Malvales</taxon>
        <taxon>Malvaceae</taxon>
        <taxon>Malvoideae</taxon>
        <taxon>Gossypium</taxon>
    </lineage>
</organism>
<evidence type="ECO:0000259" key="2">
    <source>
        <dbReference type="Pfam" id="PF13456"/>
    </source>
</evidence>
<dbReference type="GO" id="GO:0004523">
    <property type="term" value="F:RNA-DNA hybrid ribonuclease activity"/>
    <property type="evidence" value="ECO:0007669"/>
    <property type="project" value="InterPro"/>
</dbReference>
<keyword evidence="1" id="KW-0812">Transmembrane</keyword>
<accession>A0A7J8YF60</accession>
<dbReference type="Proteomes" id="UP000593577">
    <property type="component" value="Unassembled WGS sequence"/>
</dbReference>
<dbReference type="EMBL" id="JABFAA010000012">
    <property type="protein sequence ID" value="MBA0697659.1"/>
    <property type="molecule type" value="Genomic_DNA"/>
</dbReference>
<dbReference type="CDD" id="cd06222">
    <property type="entry name" value="RNase_H_like"/>
    <property type="match status" value="1"/>
</dbReference>
<dbReference type="InterPro" id="IPR053151">
    <property type="entry name" value="RNase_H-like"/>
</dbReference>
<name>A0A7J8YF60_GOSAI</name>
<protein>
    <recommendedName>
        <fullName evidence="2">RNase H type-1 domain-containing protein</fullName>
    </recommendedName>
</protein>
<comment type="caution">
    <text evidence="3">The sequence shown here is derived from an EMBL/GenBank/DDBJ whole genome shotgun (WGS) entry which is preliminary data.</text>
</comment>
<dbReference type="InterPro" id="IPR002156">
    <property type="entry name" value="RNaseH_domain"/>
</dbReference>
<evidence type="ECO:0000256" key="1">
    <source>
        <dbReference type="SAM" id="Phobius"/>
    </source>
</evidence>
<gene>
    <name evidence="3" type="ORF">Goari_021190</name>
</gene>
<evidence type="ECO:0000313" key="3">
    <source>
        <dbReference type="EMBL" id="MBA0697659.1"/>
    </source>
</evidence>
<keyword evidence="1" id="KW-1133">Transmembrane helix</keyword>
<dbReference type="Gene3D" id="3.30.420.10">
    <property type="entry name" value="Ribonuclease H-like superfamily/Ribonuclease H"/>
    <property type="match status" value="1"/>
</dbReference>
<evidence type="ECO:0000313" key="4">
    <source>
        <dbReference type="Proteomes" id="UP000593577"/>
    </source>
</evidence>